<reference evidence="1" key="1">
    <citation type="submission" date="2018-06" db="EMBL/GenBank/DDBJ databases">
        <authorList>
            <person name="Zhirakovskaya E."/>
        </authorList>
    </citation>
    <scope>NUCLEOTIDE SEQUENCE</scope>
</reference>
<dbReference type="InterPro" id="IPR010292">
    <property type="entry name" value="Uncharacterised_CreA"/>
</dbReference>
<dbReference type="PIRSF" id="PIRSF003174">
    <property type="entry name" value="CreA"/>
    <property type="match status" value="1"/>
</dbReference>
<organism evidence="1">
    <name type="scientific">hydrothermal vent metagenome</name>
    <dbReference type="NCBI Taxonomy" id="652676"/>
    <lineage>
        <taxon>unclassified sequences</taxon>
        <taxon>metagenomes</taxon>
        <taxon>ecological metagenomes</taxon>
    </lineage>
</organism>
<evidence type="ECO:0000313" key="1">
    <source>
        <dbReference type="EMBL" id="VAW89234.1"/>
    </source>
</evidence>
<protein>
    <submittedName>
        <fullName evidence="1">Conserved uncharacterized protein CreA</fullName>
    </submittedName>
</protein>
<gene>
    <name evidence="1" type="ORF">MNBD_GAMMA17-481</name>
</gene>
<dbReference type="Pfam" id="PF05981">
    <property type="entry name" value="CreA"/>
    <property type="match status" value="1"/>
</dbReference>
<dbReference type="AlphaFoldDB" id="A0A3B1A666"/>
<proteinExistence type="predicted"/>
<dbReference type="GO" id="GO:0005829">
    <property type="term" value="C:cytosol"/>
    <property type="evidence" value="ECO:0007669"/>
    <property type="project" value="TreeGrafter"/>
</dbReference>
<name>A0A3B1A666_9ZZZZ</name>
<accession>A0A3B1A666</accession>
<dbReference type="EMBL" id="UOFQ01000126">
    <property type="protein sequence ID" value="VAW89234.1"/>
    <property type="molecule type" value="Genomic_DNA"/>
</dbReference>
<sequence>MNCFHKINKTSVTLIAAVSLLVSSPLYAEVIGSVSTKIKLMGANDKIVVEAFDDPIISGATCHLSRAKTGGMSGSLGLAEDTSDASIACRQTGPISLPTKVKSGKFDGQEVFKKSTSILFKSLQVVRFYDAKRNTLIYLSYSDKLVDGSPKNSISTIPVMPWRP</sequence>
<dbReference type="PANTHER" id="PTHR37952:SF2">
    <property type="entry name" value="PROTEIN CREA"/>
    <property type="match status" value="1"/>
</dbReference>
<dbReference type="PANTHER" id="PTHR37952">
    <property type="match status" value="1"/>
</dbReference>